<keyword evidence="3" id="KW-0731">Sigma factor</keyword>
<dbReference type="GO" id="GO:0003677">
    <property type="term" value="F:DNA binding"/>
    <property type="evidence" value="ECO:0007669"/>
    <property type="project" value="InterPro"/>
</dbReference>
<name>A0A7V1LYW6_CALAY</name>
<evidence type="ECO:0000256" key="2">
    <source>
        <dbReference type="ARBA" id="ARBA00023015"/>
    </source>
</evidence>
<evidence type="ECO:0000256" key="3">
    <source>
        <dbReference type="ARBA" id="ARBA00023082"/>
    </source>
</evidence>
<evidence type="ECO:0000259" key="6">
    <source>
        <dbReference type="Pfam" id="PF08281"/>
    </source>
</evidence>
<dbReference type="SUPFAM" id="SSF88659">
    <property type="entry name" value="Sigma3 and sigma4 domains of RNA polymerase sigma factors"/>
    <property type="match status" value="1"/>
</dbReference>
<reference evidence="7" key="1">
    <citation type="journal article" date="2020" name="mSystems">
        <title>Genome- and Community-Level Interaction Insights into Carbon Utilization and Element Cycling Functions of Hydrothermarchaeota in Hydrothermal Sediment.</title>
        <authorList>
            <person name="Zhou Z."/>
            <person name="Liu Y."/>
            <person name="Xu W."/>
            <person name="Pan J."/>
            <person name="Luo Z.H."/>
            <person name="Li M."/>
        </authorList>
    </citation>
    <scope>NUCLEOTIDE SEQUENCE [LARGE SCALE GENOMIC DNA]</scope>
    <source>
        <strain evidence="7">HyVt-456</strain>
    </source>
</reference>
<sequence length="195" mass="23159">MYESKSSDGMSQAMERHWVEETLHGNKQAFGHLVKRYMQRSYYVALGFVHNHEQALDISQEAFAKAYYSLNRFDLQKPFFPWLYRIVKNLSLNEIRNRKNRTAKLQNLAFLDFSHTVVEEDRPLEKEELKKEVWQAIDSLKPAEKEIILLREFQEYSYQEIAEMLEIPVGTVMSRLYTARKALKEQLKHKVADLI</sequence>
<keyword evidence="4" id="KW-0804">Transcription</keyword>
<evidence type="ECO:0000259" key="5">
    <source>
        <dbReference type="Pfam" id="PF04542"/>
    </source>
</evidence>
<keyword evidence="2" id="KW-0805">Transcription regulation</keyword>
<feature type="domain" description="RNA polymerase sigma-70 region 2" evidence="5">
    <location>
        <begin position="33"/>
        <end position="99"/>
    </location>
</feature>
<comment type="similarity">
    <text evidence="1">Belongs to the sigma-70 factor family. ECF subfamily.</text>
</comment>
<dbReference type="GO" id="GO:0016987">
    <property type="term" value="F:sigma factor activity"/>
    <property type="evidence" value="ECO:0007669"/>
    <property type="project" value="UniProtKB-KW"/>
</dbReference>
<dbReference type="CDD" id="cd06171">
    <property type="entry name" value="Sigma70_r4"/>
    <property type="match status" value="1"/>
</dbReference>
<dbReference type="NCBIfam" id="TIGR02937">
    <property type="entry name" value="sigma70-ECF"/>
    <property type="match status" value="1"/>
</dbReference>
<dbReference type="GO" id="GO:0006352">
    <property type="term" value="P:DNA-templated transcription initiation"/>
    <property type="evidence" value="ECO:0007669"/>
    <property type="project" value="InterPro"/>
</dbReference>
<dbReference type="InterPro" id="IPR013324">
    <property type="entry name" value="RNA_pol_sigma_r3/r4-like"/>
</dbReference>
<proteinExistence type="inferred from homology"/>
<evidence type="ECO:0000256" key="4">
    <source>
        <dbReference type="ARBA" id="ARBA00023163"/>
    </source>
</evidence>
<dbReference type="PANTHER" id="PTHR43133">
    <property type="entry name" value="RNA POLYMERASE ECF-TYPE SIGMA FACTO"/>
    <property type="match status" value="1"/>
</dbReference>
<evidence type="ECO:0000256" key="1">
    <source>
        <dbReference type="ARBA" id="ARBA00010641"/>
    </source>
</evidence>
<dbReference type="Gene3D" id="1.10.1740.10">
    <property type="match status" value="1"/>
</dbReference>
<organism evidence="7">
    <name type="scientific">Caldithrix abyssi</name>
    <dbReference type="NCBI Taxonomy" id="187145"/>
    <lineage>
        <taxon>Bacteria</taxon>
        <taxon>Pseudomonadati</taxon>
        <taxon>Calditrichota</taxon>
        <taxon>Calditrichia</taxon>
        <taxon>Calditrichales</taxon>
        <taxon>Calditrichaceae</taxon>
        <taxon>Caldithrix</taxon>
    </lineage>
</organism>
<dbReference type="EMBL" id="DRLD01000154">
    <property type="protein sequence ID" value="HED10124.1"/>
    <property type="molecule type" value="Genomic_DNA"/>
</dbReference>
<protein>
    <submittedName>
        <fullName evidence="7">Sigma-70 family RNA polymerase sigma factor</fullName>
    </submittedName>
</protein>
<dbReference type="InterPro" id="IPR013249">
    <property type="entry name" value="RNA_pol_sigma70_r4_t2"/>
</dbReference>
<dbReference type="InterPro" id="IPR014284">
    <property type="entry name" value="RNA_pol_sigma-70_dom"/>
</dbReference>
<dbReference type="AlphaFoldDB" id="A0A7V1LYW6"/>
<dbReference type="Gene3D" id="1.10.10.10">
    <property type="entry name" value="Winged helix-like DNA-binding domain superfamily/Winged helix DNA-binding domain"/>
    <property type="match status" value="1"/>
</dbReference>
<dbReference type="InterPro" id="IPR039425">
    <property type="entry name" value="RNA_pol_sigma-70-like"/>
</dbReference>
<dbReference type="Pfam" id="PF08281">
    <property type="entry name" value="Sigma70_r4_2"/>
    <property type="match status" value="1"/>
</dbReference>
<evidence type="ECO:0000313" key="7">
    <source>
        <dbReference type="EMBL" id="HED10124.1"/>
    </source>
</evidence>
<dbReference type="InterPro" id="IPR036388">
    <property type="entry name" value="WH-like_DNA-bd_sf"/>
</dbReference>
<accession>A0A7V1LYW6</accession>
<dbReference type="Proteomes" id="UP000886005">
    <property type="component" value="Unassembled WGS sequence"/>
</dbReference>
<dbReference type="InterPro" id="IPR007627">
    <property type="entry name" value="RNA_pol_sigma70_r2"/>
</dbReference>
<dbReference type="PANTHER" id="PTHR43133:SF51">
    <property type="entry name" value="RNA POLYMERASE SIGMA FACTOR"/>
    <property type="match status" value="1"/>
</dbReference>
<dbReference type="SUPFAM" id="SSF88946">
    <property type="entry name" value="Sigma2 domain of RNA polymerase sigma factors"/>
    <property type="match status" value="1"/>
</dbReference>
<gene>
    <name evidence="7" type="ORF">ENJ10_05520</name>
</gene>
<dbReference type="Pfam" id="PF04542">
    <property type="entry name" value="Sigma70_r2"/>
    <property type="match status" value="1"/>
</dbReference>
<feature type="domain" description="RNA polymerase sigma factor 70 region 4 type 2" evidence="6">
    <location>
        <begin position="132"/>
        <end position="183"/>
    </location>
</feature>
<comment type="caution">
    <text evidence="7">The sequence shown here is derived from an EMBL/GenBank/DDBJ whole genome shotgun (WGS) entry which is preliminary data.</text>
</comment>
<dbReference type="InterPro" id="IPR013325">
    <property type="entry name" value="RNA_pol_sigma_r2"/>
</dbReference>